<dbReference type="InterPro" id="IPR052586">
    <property type="entry name" value="ASCC2"/>
</dbReference>
<accession>A0A8H7SB04</accession>
<dbReference type="InterPro" id="IPR041800">
    <property type="entry name" value="ASCC2_CUE"/>
</dbReference>
<evidence type="ECO:0000256" key="1">
    <source>
        <dbReference type="SAM" id="MobiDB-lite"/>
    </source>
</evidence>
<feature type="region of interest" description="Disordered" evidence="1">
    <location>
        <begin position="617"/>
        <end position="685"/>
    </location>
</feature>
<gene>
    <name evidence="3" type="ORF">INT45_006577</name>
</gene>
<dbReference type="Gene3D" id="1.10.8.10">
    <property type="entry name" value="DNA helicase RuvA subunit, C-terminal domain"/>
    <property type="match status" value="1"/>
</dbReference>
<dbReference type="EMBL" id="JAEPRB010000022">
    <property type="protein sequence ID" value="KAG2225881.1"/>
    <property type="molecule type" value="Genomic_DNA"/>
</dbReference>
<dbReference type="AlphaFoldDB" id="A0A8H7SB04"/>
<dbReference type="PROSITE" id="PS51140">
    <property type="entry name" value="CUE"/>
    <property type="match status" value="1"/>
</dbReference>
<dbReference type="InterPro" id="IPR009060">
    <property type="entry name" value="UBA-like_sf"/>
</dbReference>
<dbReference type="CDD" id="cd14364">
    <property type="entry name" value="CUE_ASCC2"/>
    <property type="match status" value="1"/>
</dbReference>
<organism evidence="3 4">
    <name type="scientific">Circinella minor</name>
    <dbReference type="NCBI Taxonomy" id="1195481"/>
    <lineage>
        <taxon>Eukaryota</taxon>
        <taxon>Fungi</taxon>
        <taxon>Fungi incertae sedis</taxon>
        <taxon>Mucoromycota</taxon>
        <taxon>Mucoromycotina</taxon>
        <taxon>Mucoromycetes</taxon>
        <taxon>Mucorales</taxon>
        <taxon>Lichtheimiaceae</taxon>
        <taxon>Circinella</taxon>
    </lineage>
</organism>
<feature type="compositionally biased region" description="Polar residues" evidence="1">
    <location>
        <begin position="617"/>
        <end position="631"/>
    </location>
</feature>
<dbReference type="InterPro" id="IPR003892">
    <property type="entry name" value="CUE"/>
</dbReference>
<evidence type="ECO:0000259" key="2">
    <source>
        <dbReference type="PROSITE" id="PS51140"/>
    </source>
</evidence>
<evidence type="ECO:0000313" key="4">
    <source>
        <dbReference type="Proteomes" id="UP000646827"/>
    </source>
</evidence>
<dbReference type="SMART" id="SM00546">
    <property type="entry name" value="CUE"/>
    <property type="match status" value="1"/>
</dbReference>
<feature type="compositionally biased region" description="Low complexity" evidence="1">
    <location>
        <begin position="632"/>
        <end position="643"/>
    </location>
</feature>
<dbReference type="Proteomes" id="UP000646827">
    <property type="component" value="Unassembled WGS sequence"/>
</dbReference>
<proteinExistence type="predicted"/>
<feature type="domain" description="CUE" evidence="2">
    <location>
        <begin position="366"/>
        <end position="409"/>
    </location>
</feature>
<keyword evidence="4" id="KW-1185">Reference proteome</keyword>
<name>A0A8H7SB04_9FUNG</name>
<dbReference type="OrthoDB" id="5577209at2759"/>
<evidence type="ECO:0000313" key="3">
    <source>
        <dbReference type="EMBL" id="KAG2225881.1"/>
    </source>
</evidence>
<reference evidence="3 4" key="1">
    <citation type="submission" date="2020-12" db="EMBL/GenBank/DDBJ databases">
        <title>Metabolic potential, ecology and presence of endohyphal bacteria is reflected in genomic diversity of Mucoromycotina.</title>
        <authorList>
            <person name="Muszewska A."/>
            <person name="Okrasinska A."/>
            <person name="Steczkiewicz K."/>
            <person name="Drgas O."/>
            <person name="Orlowska M."/>
            <person name="Perlinska-Lenart U."/>
            <person name="Aleksandrzak-Piekarczyk T."/>
            <person name="Szatraj K."/>
            <person name="Zielenkiewicz U."/>
            <person name="Pilsyk S."/>
            <person name="Malc E."/>
            <person name="Mieczkowski P."/>
            <person name="Kruszewska J.S."/>
            <person name="Biernat P."/>
            <person name="Pawlowska J."/>
        </authorList>
    </citation>
    <scope>NUCLEOTIDE SEQUENCE [LARGE SCALE GENOMIC DNA]</scope>
    <source>
        <strain evidence="3 4">CBS 142.35</strain>
    </source>
</reference>
<dbReference type="GO" id="GO:0043130">
    <property type="term" value="F:ubiquitin binding"/>
    <property type="evidence" value="ECO:0007669"/>
    <property type="project" value="InterPro"/>
</dbReference>
<feature type="compositionally biased region" description="Basic residues" evidence="1">
    <location>
        <begin position="660"/>
        <end position="676"/>
    </location>
</feature>
<comment type="caution">
    <text evidence="3">The sequence shown here is derived from an EMBL/GenBank/DDBJ whole genome shotgun (WGS) entry which is preliminary data.</text>
</comment>
<dbReference type="SUPFAM" id="SSF46934">
    <property type="entry name" value="UBA-like"/>
    <property type="match status" value="1"/>
</dbReference>
<feature type="compositionally biased region" description="Basic and acidic residues" evidence="1">
    <location>
        <begin position="645"/>
        <end position="659"/>
    </location>
</feature>
<dbReference type="Pfam" id="PF02845">
    <property type="entry name" value="CUE"/>
    <property type="match status" value="1"/>
</dbReference>
<dbReference type="PANTHER" id="PTHR21494">
    <property type="entry name" value="ACTIVATING SIGNAL COINTEGRATOR 1 COMPLEX SUBUNIT 2 ASC-1 COMPLEX SUBUNIT P100"/>
    <property type="match status" value="1"/>
</dbReference>
<sequence length="685" mass="77811">MIDFLPFLPQGHDGVTNEIYQIARNAWLFQLKTLLDAENDQEFILELTNNESLHEFVASVLNNQLDGNIIDSEISKRVFLVYVRAARLNSIDNPLFTPEQLSSFAVIYGESNPSHVRTLFSQVLVSNSKLASQLDETIGALAVCFESATASSDLDRLYVIARLLEALVLVTIAFNKNKNDITTTVLQSILKCYNDALQKPTKGKLVSTISTTSTLYRIKYALLETWNHIMDVLYLDPLLTASKNDADEIIDVLSEKVLYWIEESNIEQTRQGFVDAPLIMDWIVTFSVDEKLGEINKKRFHGDDERIEFLKLSTEQIQDMSIPVVKETKKRKEKGKSVAMDSKREQSASGSISTITPSFQQADDIHEVANISQIHDLFPELGEGFIRACLKHHNNDVEVVIMQLLDDDLPEPLNTLDRTLKELPASAGQVIPLDENRQPSILDSRRNIFDNDEFDLLSRETISVNKSKIHMGPRDRGTADTMLQDQSFIKSEKENVLQRIHKMYEDEYDDTYDDINDLSGPVDLEAVENDDALDVVKSNNKNQASTNIIESEGDLVSAYVDHRDLFHRSNRKLPARQALQKKTGMSEEQIEGWAIMMDRNPRRQKILDRYMLFDGNQTTVDNSTKTTQANNSKQRSQKQPQRSGPENEQRQRSYKDKNKARFGNHNRKKGHDKKMVKAGVAGPSA</sequence>
<feature type="region of interest" description="Disordered" evidence="1">
    <location>
        <begin position="330"/>
        <end position="353"/>
    </location>
</feature>
<dbReference type="PANTHER" id="PTHR21494:SF0">
    <property type="entry name" value="ACTIVATING SIGNAL COINTEGRATOR 1 COMPLEX SUBUNIT 2"/>
    <property type="match status" value="1"/>
</dbReference>
<protein>
    <recommendedName>
        <fullName evidence="2">CUE domain-containing protein</fullName>
    </recommendedName>
</protein>